<proteinExistence type="predicted"/>
<evidence type="ECO:0000256" key="1">
    <source>
        <dbReference type="ARBA" id="ARBA00004141"/>
    </source>
</evidence>
<evidence type="ECO:0000256" key="3">
    <source>
        <dbReference type="ARBA" id="ARBA00022989"/>
    </source>
</evidence>
<dbReference type="Gene3D" id="1.20.1740.10">
    <property type="entry name" value="Amino acid/polyamine transporter I"/>
    <property type="match status" value="1"/>
</dbReference>
<dbReference type="PANTHER" id="PTHR11785:SF531">
    <property type="entry name" value="LARGE NEUTRAL AMINO ACIDS TRANSPORTER SMALL SUBUNIT 1"/>
    <property type="match status" value="1"/>
</dbReference>
<dbReference type="GO" id="GO:0016020">
    <property type="term" value="C:membrane"/>
    <property type="evidence" value="ECO:0007669"/>
    <property type="project" value="UniProtKB-SubCell"/>
</dbReference>
<keyword evidence="4 5" id="KW-0472">Membrane</keyword>
<dbReference type="Proteomes" id="UP000887577">
    <property type="component" value="Unplaced"/>
</dbReference>
<organism evidence="6 7">
    <name type="scientific">Panagrolaimus superbus</name>
    <dbReference type="NCBI Taxonomy" id="310955"/>
    <lineage>
        <taxon>Eukaryota</taxon>
        <taxon>Metazoa</taxon>
        <taxon>Ecdysozoa</taxon>
        <taxon>Nematoda</taxon>
        <taxon>Chromadorea</taxon>
        <taxon>Rhabditida</taxon>
        <taxon>Tylenchina</taxon>
        <taxon>Panagrolaimomorpha</taxon>
        <taxon>Panagrolaimoidea</taxon>
        <taxon>Panagrolaimidae</taxon>
        <taxon>Panagrolaimus</taxon>
    </lineage>
</organism>
<sequence>MIMLQTALNCLTIKGTLIINNCCTVAKITAMFGIIGLGIYALIDDVDKATISYKNSFSNTTGDPGAIARAFYSALFAYQGWNYLNFIVEEVKNPVKTLPRAVLLSSFAIIFVYLLVNMAFYTGLSPAKLAGSKAATIVCLFNF</sequence>
<accession>A0A914Y0I7</accession>
<evidence type="ECO:0000313" key="6">
    <source>
        <dbReference type="Proteomes" id="UP000887577"/>
    </source>
</evidence>
<evidence type="ECO:0000313" key="7">
    <source>
        <dbReference type="WBParaSite" id="PSU_v2.g12724.t1"/>
    </source>
</evidence>
<evidence type="ECO:0000256" key="2">
    <source>
        <dbReference type="ARBA" id="ARBA00022692"/>
    </source>
</evidence>
<dbReference type="InterPro" id="IPR002293">
    <property type="entry name" value="AA/rel_permease1"/>
</dbReference>
<dbReference type="PANTHER" id="PTHR11785">
    <property type="entry name" value="AMINO ACID TRANSPORTER"/>
    <property type="match status" value="1"/>
</dbReference>
<dbReference type="InterPro" id="IPR050598">
    <property type="entry name" value="AminoAcid_Transporter"/>
</dbReference>
<protein>
    <submittedName>
        <fullName evidence="7">Uncharacterized protein</fullName>
    </submittedName>
</protein>
<name>A0A914Y0I7_9BILA</name>
<keyword evidence="6" id="KW-1185">Reference proteome</keyword>
<dbReference type="WBParaSite" id="PSU_v2.g12724.t1">
    <property type="protein sequence ID" value="PSU_v2.g12724.t1"/>
    <property type="gene ID" value="PSU_v2.g12724"/>
</dbReference>
<dbReference type="GO" id="GO:0015179">
    <property type="term" value="F:L-amino acid transmembrane transporter activity"/>
    <property type="evidence" value="ECO:0007669"/>
    <property type="project" value="TreeGrafter"/>
</dbReference>
<keyword evidence="3 5" id="KW-1133">Transmembrane helix</keyword>
<feature type="transmembrane region" description="Helical" evidence="5">
    <location>
        <begin position="21"/>
        <end position="43"/>
    </location>
</feature>
<comment type="subcellular location">
    <subcellularLocation>
        <location evidence="1">Membrane</location>
        <topology evidence="1">Multi-pass membrane protein</topology>
    </subcellularLocation>
</comment>
<keyword evidence="2 5" id="KW-0812">Transmembrane</keyword>
<feature type="transmembrane region" description="Helical" evidence="5">
    <location>
        <begin position="101"/>
        <end position="124"/>
    </location>
</feature>
<evidence type="ECO:0000256" key="4">
    <source>
        <dbReference type="ARBA" id="ARBA00023136"/>
    </source>
</evidence>
<evidence type="ECO:0000256" key="5">
    <source>
        <dbReference type="SAM" id="Phobius"/>
    </source>
</evidence>
<reference evidence="7" key="1">
    <citation type="submission" date="2022-11" db="UniProtKB">
        <authorList>
            <consortium name="WormBaseParasite"/>
        </authorList>
    </citation>
    <scope>IDENTIFICATION</scope>
</reference>
<dbReference type="AlphaFoldDB" id="A0A914Y0I7"/>
<dbReference type="Pfam" id="PF13520">
    <property type="entry name" value="AA_permease_2"/>
    <property type="match status" value="1"/>
</dbReference>